<dbReference type="InterPro" id="IPR000725">
    <property type="entry name" value="Olfact_rcpt"/>
</dbReference>
<dbReference type="PROSITE" id="PS00237">
    <property type="entry name" value="G_PROTEIN_RECEP_F1_1"/>
    <property type="match status" value="1"/>
</dbReference>
<comment type="function">
    <text evidence="1">Odorant receptor.</text>
</comment>
<evidence type="ECO:0000313" key="17">
    <source>
        <dbReference type="Proteomes" id="UP000694906"/>
    </source>
</evidence>
<feature type="transmembrane region" description="Helical" evidence="15">
    <location>
        <begin position="235"/>
        <end position="259"/>
    </location>
</feature>
<feature type="transmembrane region" description="Helical" evidence="15">
    <location>
        <begin position="25"/>
        <end position="48"/>
    </location>
</feature>
<keyword evidence="13 14" id="KW-0807">Transducer</keyword>
<evidence type="ECO:0000256" key="4">
    <source>
        <dbReference type="ARBA" id="ARBA00022475"/>
    </source>
</evidence>
<dbReference type="PROSITE" id="PS50262">
    <property type="entry name" value="G_PROTEIN_RECEP_F1_2"/>
    <property type="match status" value="1"/>
</dbReference>
<feature type="domain" description="G-protein coupled receptors family 1 profile" evidence="16">
    <location>
        <begin position="39"/>
        <end position="288"/>
    </location>
</feature>
<dbReference type="PRINTS" id="PR00237">
    <property type="entry name" value="GPCRRHODOPSN"/>
</dbReference>
<dbReference type="KEGG" id="hgl:101703253"/>
<keyword evidence="4 15" id="KW-1003">Cell membrane</keyword>
<proteinExistence type="inferred from homology"/>
<comment type="similarity">
    <text evidence="3 14">Belongs to the G-protein coupled receptor 1 family.</text>
</comment>
<feature type="transmembrane region" description="Helical" evidence="15">
    <location>
        <begin position="60"/>
        <end position="84"/>
    </location>
</feature>
<dbReference type="FunFam" id="1.10.1220.70:FF:000001">
    <property type="entry name" value="Olfactory receptor"/>
    <property type="match status" value="1"/>
</dbReference>
<reference evidence="18" key="1">
    <citation type="submission" date="2025-08" db="UniProtKB">
        <authorList>
            <consortium name="RefSeq"/>
        </authorList>
    </citation>
    <scope>IDENTIFICATION</scope>
</reference>
<dbReference type="AlphaFoldDB" id="A0AAX6QCA8"/>
<keyword evidence="12" id="KW-0325">Glycoprotein</keyword>
<dbReference type="PRINTS" id="PR00245">
    <property type="entry name" value="OLFACTORYR"/>
</dbReference>
<keyword evidence="5 15" id="KW-0716">Sensory transduction</keyword>
<evidence type="ECO:0000256" key="12">
    <source>
        <dbReference type="ARBA" id="ARBA00023180"/>
    </source>
</evidence>
<dbReference type="SUPFAM" id="SSF81321">
    <property type="entry name" value="Family A G protein-coupled receptor-like"/>
    <property type="match status" value="1"/>
</dbReference>
<evidence type="ECO:0000256" key="5">
    <source>
        <dbReference type="ARBA" id="ARBA00022606"/>
    </source>
</evidence>
<evidence type="ECO:0000259" key="16">
    <source>
        <dbReference type="PROSITE" id="PS50262"/>
    </source>
</evidence>
<keyword evidence="6 14" id="KW-0812">Transmembrane</keyword>
<protein>
    <recommendedName>
        <fullName evidence="15">Olfactory receptor</fullName>
    </recommendedName>
</protein>
<evidence type="ECO:0000256" key="2">
    <source>
        <dbReference type="ARBA" id="ARBA00004651"/>
    </source>
</evidence>
<dbReference type="FunFam" id="1.20.1070.10:FF:000003">
    <property type="entry name" value="Olfactory receptor"/>
    <property type="match status" value="1"/>
</dbReference>
<evidence type="ECO:0000256" key="11">
    <source>
        <dbReference type="ARBA" id="ARBA00023170"/>
    </source>
</evidence>
<dbReference type="GO" id="GO:0005886">
    <property type="term" value="C:plasma membrane"/>
    <property type="evidence" value="ECO:0007669"/>
    <property type="project" value="UniProtKB-SubCell"/>
</dbReference>
<feature type="transmembrane region" description="Helical" evidence="15">
    <location>
        <begin position="134"/>
        <end position="156"/>
    </location>
</feature>
<dbReference type="RefSeq" id="XP_004869907.1">
    <property type="nucleotide sequence ID" value="XM_004869850.1"/>
</dbReference>
<dbReference type="InterPro" id="IPR000276">
    <property type="entry name" value="GPCR_Rhodpsn"/>
</dbReference>
<keyword evidence="8 15" id="KW-1133">Transmembrane helix</keyword>
<feature type="transmembrane region" description="Helical" evidence="15">
    <location>
        <begin position="90"/>
        <end position="113"/>
    </location>
</feature>
<dbReference type="GeneID" id="101703253"/>
<evidence type="ECO:0000256" key="13">
    <source>
        <dbReference type="ARBA" id="ARBA00023224"/>
    </source>
</evidence>
<keyword evidence="9 14" id="KW-0297">G-protein coupled receptor</keyword>
<name>A0AAX6QCA8_HETGA</name>
<evidence type="ECO:0000313" key="18">
    <source>
        <dbReference type="RefSeq" id="XP_004869907.1"/>
    </source>
</evidence>
<evidence type="ECO:0000256" key="8">
    <source>
        <dbReference type="ARBA" id="ARBA00022989"/>
    </source>
</evidence>
<dbReference type="Proteomes" id="UP000694906">
    <property type="component" value="Unplaced"/>
</dbReference>
<evidence type="ECO:0000256" key="3">
    <source>
        <dbReference type="ARBA" id="ARBA00010663"/>
    </source>
</evidence>
<feature type="transmembrane region" description="Helical" evidence="15">
    <location>
        <begin position="271"/>
        <end position="290"/>
    </location>
</feature>
<keyword evidence="17" id="KW-1185">Reference proteome</keyword>
<evidence type="ECO:0000256" key="6">
    <source>
        <dbReference type="ARBA" id="ARBA00022692"/>
    </source>
</evidence>
<dbReference type="GO" id="GO:0004930">
    <property type="term" value="F:G protein-coupled receptor activity"/>
    <property type="evidence" value="ECO:0007669"/>
    <property type="project" value="UniProtKB-KW"/>
</dbReference>
<dbReference type="PANTHER" id="PTHR48018">
    <property type="entry name" value="OLFACTORY RECEPTOR"/>
    <property type="match status" value="1"/>
</dbReference>
<evidence type="ECO:0000256" key="15">
    <source>
        <dbReference type="RuleBase" id="RU363047"/>
    </source>
</evidence>
<organism evidence="17 18">
    <name type="scientific">Heterocephalus glaber</name>
    <name type="common">Naked mole rat</name>
    <dbReference type="NCBI Taxonomy" id="10181"/>
    <lineage>
        <taxon>Eukaryota</taxon>
        <taxon>Metazoa</taxon>
        <taxon>Chordata</taxon>
        <taxon>Craniata</taxon>
        <taxon>Vertebrata</taxon>
        <taxon>Euteleostomi</taxon>
        <taxon>Mammalia</taxon>
        <taxon>Eutheria</taxon>
        <taxon>Euarchontoglires</taxon>
        <taxon>Glires</taxon>
        <taxon>Rodentia</taxon>
        <taxon>Hystricomorpha</taxon>
        <taxon>Bathyergidae</taxon>
        <taxon>Heterocephalus</taxon>
    </lineage>
</organism>
<sequence>MENSTEVTEFLLLGLTDDPHLQVPLFITFLLIYTITVAGNLGMILLILLDPRLHTPMYYFLVNLSLVDFCSSSVVTPTVMGGLLTGNKVISYNTCAAQMFLFAGLGTVENYLLTSMAYDRCVAVCKPLHYTTSMTTNVCAGLIIGCYACGFLNASLRVGDTFVLSFCNSNVVHHFFCDIPAVMVLSCSEKQVSELVLVYVVSFHIFFAFFVIWISYIFIFVTIFKTHSVTGAQKAVSTCASHFTSVSIFYGTSIFMYLQPSSRHSMDTDKIASVFYTMVIPMLNPVVYSLRNKEVKSAFLKVNHAFIFWRQNNF</sequence>
<evidence type="ECO:0000256" key="1">
    <source>
        <dbReference type="ARBA" id="ARBA00002936"/>
    </source>
</evidence>
<dbReference type="Gene3D" id="1.20.1070.10">
    <property type="entry name" value="Rhodopsin 7-helix transmembrane proteins"/>
    <property type="match status" value="1"/>
</dbReference>
<dbReference type="GO" id="GO:0004984">
    <property type="term" value="F:olfactory receptor activity"/>
    <property type="evidence" value="ECO:0007669"/>
    <property type="project" value="InterPro"/>
</dbReference>
<gene>
    <name evidence="18" type="primary">LOC101703253</name>
</gene>
<dbReference type="Pfam" id="PF13853">
    <property type="entry name" value="7tm_4"/>
    <property type="match status" value="1"/>
</dbReference>
<dbReference type="CDD" id="cd15407">
    <property type="entry name" value="7tmA_OR5B-like"/>
    <property type="match status" value="1"/>
</dbReference>
<accession>A0AAX6QCA8</accession>
<evidence type="ECO:0000256" key="10">
    <source>
        <dbReference type="ARBA" id="ARBA00023136"/>
    </source>
</evidence>
<feature type="transmembrane region" description="Helical" evidence="15">
    <location>
        <begin position="196"/>
        <end position="223"/>
    </location>
</feature>
<evidence type="ECO:0000256" key="7">
    <source>
        <dbReference type="ARBA" id="ARBA00022725"/>
    </source>
</evidence>
<keyword evidence="10 15" id="KW-0472">Membrane</keyword>
<keyword evidence="11 14" id="KW-0675">Receptor</keyword>
<dbReference type="InterPro" id="IPR017452">
    <property type="entry name" value="GPCR_Rhodpsn_7TM"/>
</dbReference>
<evidence type="ECO:0000256" key="9">
    <source>
        <dbReference type="ARBA" id="ARBA00023040"/>
    </source>
</evidence>
<evidence type="ECO:0000256" key="14">
    <source>
        <dbReference type="RuleBase" id="RU000688"/>
    </source>
</evidence>
<comment type="subcellular location">
    <subcellularLocation>
        <location evidence="2 15">Cell membrane</location>
        <topology evidence="2 15">Multi-pass membrane protein</topology>
    </subcellularLocation>
</comment>
<keyword evidence="7 15" id="KW-0552">Olfaction</keyword>